<dbReference type="PRINTS" id="PR00081">
    <property type="entry name" value="GDHRDH"/>
</dbReference>
<keyword evidence="4" id="KW-1185">Reference proteome</keyword>
<dbReference type="GO" id="GO:0000140">
    <property type="term" value="F:acylglycerone-phosphate reductase (NADP+) activity"/>
    <property type="evidence" value="ECO:0007669"/>
    <property type="project" value="TreeGrafter"/>
</dbReference>
<dbReference type="SUPFAM" id="SSF51735">
    <property type="entry name" value="NAD(P)-binding Rossmann-fold domains"/>
    <property type="match status" value="1"/>
</dbReference>
<reference evidence="3" key="2">
    <citation type="journal article" date="2022" name="Microb. Genom.">
        <title>A chromosome-scale genome assembly of the tomato pathogen Cladosporium fulvum reveals a compartmentalized genome architecture and the presence of a dispensable chromosome.</title>
        <authorList>
            <person name="Zaccaron A.Z."/>
            <person name="Chen L.H."/>
            <person name="Samaras A."/>
            <person name="Stergiopoulos I."/>
        </authorList>
    </citation>
    <scope>NUCLEOTIDE SEQUENCE</scope>
    <source>
        <strain evidence="3">Race5_Kim</strain>
    </source>
</reference>
<dbReference type="OrthoDB" id="2102561at2759"/>
<dbReference type="GO" id="GO:0019433">
    <property type="term" value="P:triglyceride catabolic process"/>
    <property type="evidence" value="ECO:0007669"/>
    <property type="project" value="TreeGrafter"/>
</dbReference>
<keyword evidence="2" id="KW-0560">Oxidoreductase</keyword>
<dbReference type="Gene3D" id="3.40.50.720">
    <property type="entry name" value="NAD(P)-binding Rossmann-like Domain"/>
    <property type="match status" value="1"/>
</dbReference>
<dbReference type="PANTHER" id="PTHR44169:SF6">
    <property type="entry name" value="NADPH-DEPENDENT 1-ACYLDIHYDROXYACETONE PHOSPHATE REDUCTASE"/>
    <property type="match status" value="1"/>
</dbReference>
<gene>
    <name evidence="3" type="ORF">CLAFUR5_04372</name>
</gene>
<dbReference type="Proteomes" id="UP000756132">
    <property type="component" value="Chromosome 4"/>
</dbReference>
<dbReference type="GO" id="GO:0004806">
    <property type="term" value="F:triacylglycerol lipase activity"/>
    <property type="evidence" value="ECO:0007669"/>
    <property type="project" value="TreeGrafter"/>
</dbReference>
<evidence type="ECO:0000256" key="2">
    <source>
        <dbReference type="ARBA" id="ARBA00023002"/>
    </source>
</evidence>
<accession>A0A9Q8LFK6</accession>
<dbReference type="AlphaFoldDB" id="A0A9Q8LFK6"/>
<dbReference type="GeneID" id="71984250"/>
<dbReference type="GO" id="GO:0005783">
    <property type="term" value="C:endoplasmic reticulum"/>
    <property type="evidence" value="ECO:0007669"/>
    <property type="project" value="TreeGrafter"/>
</dbReference>
<dbReference type="InterPro" id="IPR002347">
    <property type="entry name" value="SDR_fam"/>
</dbReference>
<dbReference type="Pfam" id="PF00106">
    <property type="entry name" value="adh_short"/>
    <property type="match status" value="1"/>
</dbReference>
<proteinExistence type="inferred from homology"/>
<reference evidence="3" key="1">
    <citation type="submission" date="2021-12" db="EMBL/GenBank/DDBJ databases">
        <authorList>
            <person name="Zaccaron A."/>
            <person name="Stergiopoulos I."/>
        </authorList>
    </citation>
    <scope>NUCLEOTIDE SEQUENCE</scope>
    <source>
        <strain evidence="3">Race5_Kim</strain>
    </source>
</reference>
<dbReference type="InterPro" id="IPR036291">
    <property type="entry name" value="NAD(P)-bd_dom_sf"/>
</dbReference>
<dbReference type="KEGG" id="ffu:CLAFUR5_04372"/>
<comment type="similarity">
    <text evidence="1">Belongs to the short-chain dehydrogenases/reductases (SDR) family.</text>
</comment>
<name>A0A9Q8LFK6_PASFU</name>
<dbReference type="RefSeq" id="XP_047760109.1">
    <property type="nucleotide sequence ID" value="XM_047903520.1"/>
</dbReference>
<dbReference type="GO" id="GO:0006654">
    <property type="term" value="P:phosphatidic acid biosynthetic process"/>
    <property type="evidence" value="ECO:0007669"/>
    <property type="project" value="TreeGrafter"/>
</dbReference>
<sequence length="303" mass="33159">MTPSVRQWALITGVSPGTLAECLSASCLQRGINIIATSVDTKDITYLHPEPGSNHGFLITLKMDVTSRKSINKAVEQVERLTDGKLDFLVNCEECKYFVPILDAGLSQSRAQYEVNVWGVVRVVQAFFPLLQEGSGTVVTLGHSASETGRSYGGVYESSKAAVKSLTKAMRFELAPSGIGAVCLDAPDMRVESFENRGEGGVGEESVHWPIRGDVEAVMERSLAGEKGQDRFDVAERMVEELLNGQTLDLHPKKESWQIMLTALLAWILPTWLLEGLNARAAGLYKLEHSLTNAAPHERKKST</sequence>
<protein>
    <submittedName>
        <fullName evidence="3">Short-chain dehydrogenase ptmH</fullName>
    </submittedName>
</protein>
<dbReference type="GO" id="GO:0005811">
    <property type="term" value="C:lipid droplet"/>
    <property type="evidence" value="ECO:0007669"/>
    <property type="project" value="TreeGrafter"/>
</dbReference>
<organism evidence="3 4">
    <name type="scientific">Passalora fulva</name>
    <name type="common">Tomato leaf mold</name>
    <name type="synonym">Cladosporium fulvum</name>
    <dbReference type="NCBI Taxonomy" id="5499"/>
    <lineage>
        <taxon>Eukaryota</taxon>
        <taxon>Fungi</taxon>
        <taxon>Dikarya</taxon>
        <taxon>Ascomycota</taxon>
        <taxon>Pezizomycotina</taxon>
        <taxon>Dothideomycetes</taxon>
        <taxon>Dothideomycetidae</taxon>
        <taxon>Mycosphaerellales</taxon>
        <taxon>Mycosphaerellaceae</taxon>
        <taxon>Fulvia</taxon>
    </lineage>
</organism>
<dbReference type="EMBL" id="CP090166">
    <property type="protein sequence ID" value="UJO15743.1"/>
    <property type="molecule type" value="Genomic_DNA"/>
</dbReference>
<evidence type="ECO:0000313" key="3">
    <source>
        <dbReference type="EMBL" id="UJO15743.1"/>
    </source>
</evidence>
<evidence type="ECO:0000313" key="4">
    <source>
        <dbReference type="Proteomes" id="UP000756132"/>
    </source>
</evidence>
<evidence type="ECO:0000256" key="1">
    <source>
        <dbReference type="ARBA" id="ARBA00006484"/>
    </source>
</evidence>
<dbReference type="PANTHER" id="PTHR44169">
    <property type="entry name" value="NADPH-DEPENDENT 1-ACYLDIHYDROXYACETONE PHOSPHATE REDUCTASE"/>
    <property type="match status" value="1"/>
</dbReference>
<dbReference type="OMA" id="THMRIEL"/>